<protein>
    <submittedName>
        <fullName evidence="2">Uncharacterized protein</fullName>
    </submittedName>
</protein>
<organism evidence="2 3">
    <name type="scientific">Artemia franciscana</name>
    <name type="common">Brine shrimp</name>
    <name type="synonym">Artemia sanfranciscana</name>
    <dbReference type="NCBI Taxonomy" id="6661"/>
    <lineage>
        <taxon>Eukaryota</taxon>
        <taxon>Metazoa</taxon>
        <taxon>Ecdysozoa</taxon>
        <taxon>Arthropoda</taxon>
        <taxon>Crustacea</taxon>
        <taxon>Branchiopoda</taxon>
        <taxon>Anostraca</taxon>
        <taxon>Artemiidae</taxon>
        <taxon>Artemia</taxon>
    </lineage>
</organism>
<accession>A0AA88HHN4</accession>
<feature type="compositionally biased region" description="Basic and acidic residues" evidence="1">
    <location>
        <begin position="1"/>
        <end position="10"/>
    </location>
</feature>
<proteinExistence type="predicted"/>
<evidence type="ECO:0000256" key="1">
    <source>
        <dbReference type="SAM" id="MobiDB-lite"/>
    </source>
</evidence>
<name>A0AA88HHN4_ARTSF</name>
<dbReference type="AlphaFoldDB" id="A0AA88HHN4"/>
<gene>
    <name evidence="2" type="ORF">QYM36_011008</name>
</gene>
<comment type="caution">
    <text evidence="2">The sequence shown here is derived from an EMBL/GenBank/DDBJ whole genome shotgun (WGS) entry which is preliminary data.</text>
</comment>
<feature type="compositionally biased region" description="Polar residues" evidence="1">
    <location>
        <begin position="18"/>
        <end position="31"/>
    </location>
</feature>
<feature type="region of interest" description="Disordered" evidence="1">
    <location>
        <begin position="1"/>
        <end position="31"/>
    </location>
</feature>
<evidence type="ECO:0000313" key="2">
    <source>
        <dbReference type="EMBL" id="KAK2712165.1"/>
    </source>
</evidence>
<reference evidence="2" key="1">
    <citation type="submission" date="2023-07" db="EMBL/GenBank/DDBJ databases">
        <title>Chromosome-level genome assembly of Artemia franciscana.</title>
        <authorList>
            <person name="Jo E."/>
        </authorList>
    </citation>
    <scope>NUCLEOTIDE SEQUENCE</scope>
    <source>
        <tissue evidence="2">Whole body</tissue>
    </source>
</reference>
<sequence>MKESRERGIDVEPEDVGTDSNSSHEGGSNQVPVLSNALAGTSLLHSSSGSSVLTPLVCSSSLPISYVNQSGESTTTYMYPKSDHRTTGSLQQSLCFCILCMQYTICYGQNEYFAEAIRYTNPTMKDILDHKVQIKYLDEFFAESTLDIKLEI</sequence>
<dbReference type="EMBL" id="JAVRJZ010000015">
    <property type="protein sequence ID" value="KAK2712165.1"/>
    <property type="molecule type" value="Genomic_DNA"/>
</dbReference>
<keyword evidence="3" id="KW-1185">Reference proteome</keyword>
<evidence type="ECO:0000313" key="3">
    <source>
        <dbReference type="Proteomes" id="UP001187531"/>
    </source>
</evidence>
<dbReference type="Proteomes" id="UP001187531">
    <property type="component" value="Unassembled WGS sequence"/>
</dbReference>